<evidence type="ECO:0000313" key="1">
    <source>
        <dbReference type="EMBL" id="QQG37162.1"/>
    </source>
</evidence>
<keyword evidence="1" id="KW-0378">Hydrolase</keyword>
<dbReference type="Pfam" id="PF05013">
    <property type="entry name" value="FGase"/>
    <property type="match status" value="1"/>
</dbReference>
<dbReference type="SUPFAM" id="SSF53187">
    <property type="entry name" value="Zn-dependent exopeptidases"/>
    <property type="match status" value="1"/>
</dbReference>
<reference evidence="1 2" key="1">
    <citation type="submission" date="2020-07" db="EMBL/GenBank/DDBJ databases">
        <title>Huge and variable diversity of episymbiotic CPR bacteria and DPANN archaea in groundwater ecosystems.</title>
        <authorList>
            <person name="He C.Y."/>
            <person name="Keren R."/>
            <person name="Whittaker M."/>
            <person name="Farag I.F."/>
            <person name="Doudna J."/>
            <person name="Cate J.H.D."/>
            <person name="Banfield J.F."/>
        </authorList>
    </citation>
    <scope>NUCLEOTIDE SEQUENCE [LARGE SCALE GENOMIC DNA]</scope>
    <source>
        <strain evidence="1">NC_groundwater_70_Ag_B-0.1um_54_66</strain>
    </source>
</reference>
<dbReference type="Gene3D" id="3.40.630.40">
    <property type="entry name" value="Zn-dependent exopeptidases"/>
    <property type="match status" value="1"/>
</dbReference>
<dbReference type="AlphaFoldDB" id="A0A7T5R427"/>
<dbReference type="GO" id="GO:0016787">
    <property type="term" value="F:hydrolase activity"/>
    <property type="evidence" value="ECO:0007669"/>
    <property type="project" value="UniProtKB-KW"/>
</dbReference>
<evidence type="ECO:0000313" key="2">
    <source>
        <dbReference type="Proteomes" id="UP000595362"/>
    </source>
</evidence>
<sequence>MADHYRPVIIHHPPNNGISPVVFDNPHSGYSETWLWDAFMDRLLIEAPGAGVHVLETDVPRTIIDTNRDIEEIDPSVFQEPWPYPHKVTANVRNGMGLIPYLIKRRDGTLVQAFNENSQLTVSEVKRRINEYYKPYYDALIDLINTSQQHHGIAIHFNFHSTPRQDSPHHQDVILGNLKGKSCSPLLLGFVQDFFRKEGLSTGLNKPYPGGALIRKTHAPDQGRHSLQIELARDLYMDQSSLSFDPFKGGNLKNILTRFATEIHQFSLNQAVALRP</sequence>
<dbReference type="Proteomes" id="UP000595362">
    <property type="component" value="Chromosome"/>
</dbReference>
<proteinExistence type="predicted"/>
<dbReference type="InterPro" id="IPR007709">
    <property type="entry name" value="N-FG_amidohydro"/>
</dbReference>
<dbReference type="EMBL" id="CP066681">
    <property type="protein sequence ID" value="QQG37162.1"/>
    <property type="molecule type" value="Genomic_DNA"/>
</dbReference>
<organism evidence="1 2">
    <name type="scientific">Micavibrio aeruginosavorus</name>
    <dbReference type="NCBI Taxonomy" id="349221"/>
    <lineage>
        <taxon>Bacteria</taxon>
        <taxon>Pseudomonadati</taxon>
        <taxon>Bdellovibrionota</taxon>
        <taxon>Bdellovibrionia</taxon>
        <taxon>Bdellovibrionales</taxon>
        <taxon>Pseudobdellovibrionaceae</taxon>
        <taxon>Micavibrio</taxon>
    </lineage>
</organism>
<name>A0A7T5R427_9BACT</name>
<protein>
    <submittedName>
        <fullName evidence="1">N-formylglutamate amidohydrolase</fullName>
    </submittedName>
</protein>
<accession>A0A7T5R427</accession>
<gene>
    <name evidence="1" type="ORF">HYS17_05215</name>
</gene>